<dbReference type="SMART" id="SM00388">
    <property type="entry name" value="HisKA"/>
    <property type="match status" value="1"/>
</dbReference>
<evidence type="ECO:0000256" key="5">
    <source>
        <dbReference type="ARBA" id="ARBA00022777"/>
    </source>
</evidence>
<evidence type="ECO:0000256" key="1">
    <source>
        <dbReference type="ARBA" id="ARBA00000085"/>
    </source>
</evidence>
<organism evidence="9 10">
    <name type="scientific">Parabacteroides hominis</name>
    <dbReference type="NCBI Taxonomy" id="2763057"/>
    <lineage>
        <taxon>Bacteria</taxon>
        <taxon>Pseudomonadati</taxon>
        <taxon>Bacteroidota</taxon>
        <taxon>Bacteroidia</taxon>
        <taxon>Bacteroidales</taxon>
        <taxon>Tannerellaceae</taxon>
        <taxon>Parabacteroides</taxon>
    </lineage>
</organism>
<dbReference type="InterPro" id="IPR050736">
    <property type="entry name" value="Sensor_HK_Regulatory"/>
</dbReference>
<keyword evidence="4" id="KW-0808">Transferase</keyword>
<dbReference type="InterPro" id="IPR011990">
    <property type="entry name" value="TPR-like_helical_dom_sf"/>
</dbReference>
<dbReference type="InterPro" id="IPR005467">
    <property type="entry name" value="His_kinase_dom"/>
</dbReference>
<dbReference type="InterPro" id="IPR003594">
    <property type="entry name" value="HATPase_dom"/>
</dbReference>
<dbReference type="SUPFAM" id="SSF47384">
    <property type="entry name" value="Homodimeric domain of signal transducing histidine kinase"/>
    <property type="match status" value="1"/>
</dbReference>
<dbReference type="PRINTS" id="PR00344">
    <property type="entry name" value="BCTRLSENSOR"/>
</dbReference>
<dbReference type="Proteomes" id="UP000651475">
    <property type="component" value="Unassembled WGS sequence"/>
</dbReference>
<dbReference type="EC" id="2.7.13.3" evidence="2"/>
<keyword evidence="7" id="KW-1133">Transmembrane helix</keyword>
<dbReference type="PROSITE" id="PS50109">
    <property type="entry name" value="HIS_KIN"/>
    <property type="match status" value="1"/>
</dbReference>
<evidence type="ECO:0000256" key="7">
    <source>
        <dbReference type="SAM" id="Phobius"/>
    </source>
</evidence>
<dbReference type="EMBL" id="JACOOJ010000001">
    <property type="protein sequence ID" value="MBC5631389.1"/>
    <property type="molecule type" value="Genomic_DNA"/>
</dbReference>
<protein>
    <recommendedName>
        <fullName evidence="2">histidine kinase</fullName>
        <ecNumber evidence="2">2.7.13.3</ecNumber>
    </recommendedName>
</protein>
<dbReference type="SMART" id="SM00387">
    <property type="entry name" value="HATPase_c"/>
    <property type="match status" value="1"/>
</dbReference>
<name>A0ABR7DIY5_9BACT</name>
<dbReference type="PANTHER" id="PTHR43711:SF31">
    <property type="entry name" value="HISTIDINE KINASE"/>
    <property type="match status" value="1"/>
</dbReference>
<keyword evidence="7" id="KW-0472">Membrane</keyword>
<evidence type="ECO:0000259" key="8">
    <source>
        <dbReference type="PROSITE" id="PS50109"/>
    </source>
</evidence>
<feature type="transmembrane region" description="Helical" evidence="7">
    <location>
        <begin position="407"/>
        <end position="427"/>
    </location>
</feature>
<accession>A0ABR7DIY5</accession>
<dbReference type="CDD" id="cd00082">
    <property type="entry name" value="HisKA"/>
    <property type="match status" value="1"/>
</dbReference>
<dbReference type="InterPro" id="IPR003661">
    <property type="entry name" value="HisK_dim/P_dom"/>
</dbReference>
<keyword evidence="10" id="KW-1185">Reference proteome</keyword>
<keyword evidence="3" id="KW-0597">Phosphoprotein</keyword>
<dbReference type="SUPFAM" id="SSF48452">
    <property type="entry name" value="TPR-like"/>
    <property type="match status" value="2"/>
</dbReference>
<evidence type="ECO:0000256" key="3">
    <source>
        <dbReference type="ARBA" id="ARBA00022553"/>
    </source>
</evidence>
<dbReference type="Pfam" id="PF02518">
    <property type="entry name" value="HATPase_c"/>
    <property type="match status" value="1"/>
</dbReference>
<gene>
    <name evidence="9" type="ORF">H8S65_01170</name>
</gene>
<evidence type="ECO:0000256" key="4">
    <source>
        <dbReference type="ARBA" id="ARBA00022679"/>
    </source>
</evidence>
<evidence type="ECO:0000313" key="9">
    <source>
        <dbReference type="EMBL" id="MBC5631389.1"/>
    </source>
</evidence>
<dbReference type="Gene3D" id="1.25.40.10">
    <property type="entry name" value="Tetratricopeptide repeat domain"/>
    <property type="match status" value="2"/>
</dbReference>
<dbReference type="Pfam" id="PF00512">
    <property type="entry name" value="HisKA"/>
    <property type="match status" value="1"/>
</dbReference>
<dbReference type="InterPro" id="IPR004358">
    <property type="entry name" value="Sig_transdc_His_kin-like_C"/>
</dbReference>
<dbReference type="SUPFAM" id="SSF55874">
    <property type="entry name" value="ATPase domain of HSP90 chaperone/DNA topoisomerase II/histidine kinase"/>
    <property type="match status" value="1"/>
</dbReference>
<dbReference type="InterPro" id="IPR036890">
    <property type="entry name" value="HATPase_C_sf"/>
</dbReference>
<keyword evidence="6" id="KW-0902">Two-component regulatory system</keyword>
<feature type="domain" description="Histidine kinase" evidence="8">
    <location>
        <begin position="470"/>
        <end position="683"/>
    </location>
</feature>
<reference evidence="9 10" key="1">
    <citation type="submission" date="2020-08" db="EMBL/GenBank/DDBJ databases">
        <title>Genome public.</title>
        <authorList>
            <person name="Liu C."/>
            <person name="Sun Q."/>
        </authorList>
    </citation>
    <scope>NUCLEOTIDE SEQUENCE [LARGE SCALE GENOMIC DNA]</scope>
    <source>
        <strain evidence="9 10">NSJ-79</strain>
    </source>
</reference>
<comment type="caution">
    <text evidence="9">The sequence shown here is derived from an EMBL/GenBank/DDBJ whole genome shotgun (WGS) entry which is preliminary data.</text>
</comment>
<evidence type="ECO:0000256" key="2">
    <source>
        <dbReference type="ARBA" id="ARBA00012438"/>
    </source>
</evidence>
<comment type="catalytic activity">
    <reaction evidence="1">
        <text>ATP + protein L-histidine = ADP + protein N-phospho-L-histidine.</text>
        <dbReference type="EC" id="2.7.13.3"/>
    </reaction>
</comment>
<evidence type="ECO:0000256" key="6">
    <source>
        <dbReference type="ARBA" id="ARBA00023012"/>
    </source>
</evidence>
<evidence type="ECO:0000313" key="10">
    <source>
        <dbReference type="Proteomes" id="UP000651475"/>
    </source>
</evidence>
<dbReference type="PANTHER" id="PTHR43711">
    <property type="entry name" value="TWO-COMPONENT HISTIDINE KINASE"/>
    <property type="match status" value="1"/>
</dbReference>
<proteinExistence type="predicted"/>
<keyword evidence="5 9" id="KW-0418">Kinase</keyword>
<keyword evidence="7" id="KW-0812">Transmembrane</keyword>
<dbReference type="InterPro" id="IPR036097">
    <property type="entry name" value="HisK_dim/P_sf"/>
</dbReference>
<dbReference type="RefSeq" id="WP_186928124.1">
    <property type="nucleotide sequence ID" value="NZ_JACOOJ010000001.1"/>
</dbReference>
<dbReference type="Gene3D" id="3.30.565.10">
    <property type="entry name" value="Histidine kinase-like ATPase, C-terminal domain"/>
    <property type="match status" value="1"/>
</dbReference>
<dbReference type="GO" id="GO:0016301">
    <property type="term" value="F:kinase activity"/>
    <property type="evidence" value="ECO:0007669"/>
    <property type="project" value="UniProtKB-KW"/>
</dbReference>
<sequence>MRRYNIILLLILCFGNITTVIRGSELEQEIDSIKKLLMITSAADKRLDLLEKISYLSMDDSTGNFWLKQLKKEAQEARQIDKEGWAIRTLARFYYNMGDVENVKLYVSQIDSLAKQTENYNDYYFDAHTFLCQLYLWDEQFEKAADAAIRLYNLAKEEKNENGIICSCETQGLINQRIGRDSVAVDFFQEGLDLLQKTGKDYRYIVQYLNNVIESELKLNRFESATGHINQLQTLITNIKNGEYGLDPSFPYDRCALLTEAFYISLYVREKNIQEAKKHIDKAVPYLDKLDDTYVHIFYMFSVASYYKLTGQYTQALNTINDVVKLDNGPEVKTLRAEILMDMGNTREAALQYKEALKQNEEINSAAFVRQLSQLHALHDMNNLELQVKELRVTELELGAKQQQLKWSLALASLLLIILILGTIIYMHTHKLKNELQKDKQALLESENALRIARDHAEESDRLKSLFLSNMSHEIRTPLNAIVGFAQILDSEMEEGDERKEYTHIIMDNSALLLNLVNDILDISRLESERYRFTFAEQNLAECCRSALTSVEHRVKPGVELRFSPEDENFMFNTDKLRLQQVIINLVGNATKFTEKGFIELAYKVDRANGFVQFTITDTGCGIPAEKQDAIFERFEKLNECVQGTGLGLSICRIIAERFNGEVLLDKKYSDGARFIFTHSLNL</sequence>
<dbReference type="Gene3D" id="1.10.287.130">
    <property type="match status" value="1"/>
</dbReference>